<gene>
    <name evidence="1" type="ORF">GJ699_03030</name>
</gene>
<dbReference type="AlphaFoldDB" id="A0A6I2KU91"/>
<comment type="caution">
    <text evidence="1">The sequence shown here is derived from an EMBL/GenBank/DDBJ whole genome shotgun (WGS) entry which is preliminary data.</text>
</comment>
<protein>
    <submittedName>
        <fullName evidence="1">BrnT family toxin</fullName>
    </submittedName>
</protein>
<accession>A0A6I2KU91</accession>
<dbReference type="RefSeq" id="WP_154373017.1">
    <property type="nucleotide sequence ID" value="NZ_WKJK01000002.1"/>
</dbReference>
<dbReference type="Gene3D" id="3.10.450.530">
    <property type="entry name" value="Ribonuclease toxin, BrnT, of type II toxin-antitoxin system"/>
    <property type="match status" value="1"/>
</dbReference>
<keyword evidence="2" id="KW-1185">Reference proteome</keyword>
<proteinExistence type="predicted"/>
<dbReference type="InterPro" id="IPR007460">
    <property type="entry name" value="BrnT_toxin"/>
</dbReference>
<dbReference type="InterPro" id="IPR038573">
    <property type="entry name" value="BrnT_sf"/>
</dbReference>
<evidence type="ECO:0000313" key="1">
    <source>
        <dbReference type="EMBL" id="MRW88950.1"/>
    </source>
</evidence>
<sequence length="89" mass="10730">MTLYTWDETKRESNLRKHGLDFADARALLMADIYIVEDMRFHYTEPRYNVYAWLEGSLVRITLEKRHGIRIISFRRASQREKKVLGRAR</sequence>
<evidence type="ECO:0000313" key="2">
    <source>
        <dbReference type="Proteomes" id="UP000433309"/>
    </source>
</evidence>
<reference evidence="1 2" key="1">
    <citation type="submission" date="2019-11" db="EMBL/GenBank/DDBJ databases">
        <title>Novel species isolated from a subtropical stream in China.</title>
        <authorList>
            <person name="Lu H."/>
        </authorList>
    </citation>
    <scope>NUCLEOTIDE SEQUENCE [LARGE SCALE GENOMIC DNA]</scope>
    <source>
        <strain evidence="1 2">FT80W</strain>
    </source>
</reference>
<dbReference type="Proteomes" id="UP000433309">
    <property type="component" value="Unassembled WGS sequence"/>
</dbReference>
<dbReference type="Pfam" id="PF04365">
    <property type="entry name" value="BrnT_toxin"/>
    <property type="match status" value="1"/>
</dbReference>
<name>A0A6I2KU91_9BURK</name>
<dbReference type="EMBL" id="WKJK01000002">
    <property type="protein sequence ID" value="MRW88950.1"/>
    <property type="molecule type" value="Genomic_DNA"/>
</dbReference>
<organism evidence="1 2">
    <name type="scientific">Duganella guangzhouensis</name>
    <dbReference type="NCBI Taxonomy" id="2666084"/>
    <lineage>
        <taxon>Bacteria</taxon>
        <taxon>Pseudomonadati</taxon>
        <taxon>Pseudomonadota</taxon>
        <taxon>Betaproteobacteria</taxon>
        <taxon>Burkholderiales</taxon>
        <taxon>Oxalobacteraceae</taxon>
        <taxon>Telluria group</taxon>
        <taxon>Duganella</taxon>
    </lineage>
</organism>